<dbReference type="InterPro" id="IPR018649">
    <property type="entry name" value="SHOCT"/>
</dbReference>
<keyword evidence="1" id="KW-0472">Membrane</keyword>
<feature type="transmembrane region" description="Helical" evidence="1">
    <location>
        <begin position="13"/>
        <end position="31"/>
    </location>
</feature>
<dbReference type="OrthoDB" id="5421551at2"/>
<dbReference type="AlphaFoldDB" id="A0A1M7MFX9"/>
<evidence type="ECO:0000256" key="1">
    <source>
        <dbReference type="SAM" id="Phobius"/>
    </source>
</evidence>
<reference evidence="3 4" key="1">
    <citation type="submission" date="2016-11" db="EMBL/GenBank/DDBJ databases">
        <authorList>
            <person name="Jaros S."/>
            <person name="Januszkiewicz K."/>
            <person name="Wedrychowicz H."/>
        </authorList>
    </citation>
    <scope>NUCLEOTIDE SEQUENCE [LARGE SCALE GENOMIC DNA]</scope>
    <source>
        <strain evidence="3 4">CGMCC 1.6102</strain>
    </source>
</reference>
<dbReference type="Proteomes" id="UP000184513">
    <property type="component" value="Unassembled WGS sequence"/>
</dbReference>
<dbReference type="RefSeq" id="WP_073094050.1">
    <property type="nucleotide sequence ID" value="NZ_FRCY01000004.1"/>
</dbReference>
<keyword evidence="1" id="KW-0812">Transmembrane</keyword>
<sequence length="70" mass="8734">MHWFEGHYWGMHIIWWVIWVIFIIWIFATPWDIPGQRMKKETPLDLLKKRYAKGEISKEEYEDIKKTLQK</sequence>
<protein>
    <submittedName>
        <fullName evidence="3">Putative membrane protein</fullName>
    </submittedName>
</protein>
<keyword evidence="1" id="KW-1133">Transmembrane helix</keyword>
<evidence type="ECO:0000259" key="2">
    <source>
        <dbReference type="Pfam" id="PF09851"/>
    </source>
</evidence>
<dbReference type="STRING" id="388280.SAMN04488057_104276"/>
<evidence type="ECO:0000313" key="4">
    <source>
        <dbReference type="Proteomes" id="UP000184513"/>
    </source>
</evidence>
<proteinExistence type="predicted"/>
<dbReference type="EMBL" id="FRCY01000004">
    <property type="protein sequence ID" value="SHM89705.1"/>
    <property type="molecule type" value="Genomic_DNA"/>
</dbReference>
<keyword evidence="4" id="KW-1185">Reference proteome</keyword>
<evidence type="ECO:0000313" key="3">
    <source>
        <dbReference type="EMBL" id="SHM89705.1"/>
    </source>
</evidence>
<feature type="domain" description="SHOCT" evidence="2">
    <location>
        <begin position="42"/>
        <end position="68"/>
    </location>
</feature>
<organism evidence="3 4">
    <name type="scientific">Cyclobacterium lianum</name>
    <dbReference type="NCBI Taxonomy" id="388280"/>
    <lineage>
        <taxon>Bacteria</taxon>
        <taxon>Pseudomonadati</taxon>
        <taxon>Bacteroidota</taxon>
        <taxon>Cytophagia</taxon>
        <taxon>Cytophagales</taxon>
        <taxon>Cyclobacteriaceae</taxon>
        <taxon>Cyclobacterium</taxon>
    </lineage>
</organism>
<accession>A0A1M7MFX9</accession>
<gene>
    <name evidence="3" type="ORF">SAMN04488057_104276</name>
</gene>
<name>A0A1M7MFX9_9BACT</name>
<dbReference type="Pfam" id="PF09851">
    <property type="entry name" value="SHOCT"/>
    <property type="match status" value="1"/>
</dbReference>